<evidence type="ECO:0000313" key="2">
    <source>
        <dbReference type="Proteomes" id="UP000306562"/>
    </source>
</evidence>
<proteinExistence type="predicted"/>
<keyword evidence="1" id="KW-0378">Hydrolase</keyword>
<organism evidence="1 2">
    <name type="scientific">Pseudomonas synxantha</name>
    <dbReference type="NCBI Taxonomy" id="47883"/>
    <lineage>
        <taxon>Bacteria</taxon>
        <taxon>Pseudomonadati</taxon>
        <taxon>Pseudomonadota</taxon>
        <taxon>Gammaproteobacteria</taxon>
        <taxon>Pseudomonadales</taxon>
        <taxon>Pseudomonadaceae</taxon>
        <taxon>Pseudomonas</taxon>
    </lineage>
</organism>
<gene>
    <name evidence="1" type="ORF">NCTC10696_02461</name>
</gene>
<accession>A0AAX3I5T8</accession>
<sequence>MTDSSDALALPETFDFHGHAEVLHAYVTPWTGESGQAAFYRQIAQMDQRYTDAIEVQLASIRCPVQLLRGEEDQ</sequence>
<dbReference type="AlphaFoldDB" id="A0AAX3I5T8"/>
<name>A0AAX3I5T8_9PSED</name>
<dbReference type="Proteomes" id="UP000306562">
    <property type="component" value="Chromosome"/>
</dbReference>
<dbReference type="GO" id="GO:0016787">
    <property type="term" value="F:hydrolase activity"/>
    <property type="evidence" value="ECO:0007669"/>
    <property type="project" value="UniProtKB-KW"/>
</dbReference>
<dbReference type="EMBL" id="LR590482">
    <property type="protein sequence ID" value="VTQ98733.1"/>
    <property type="molecule type" value="Genomic_DNA"/>
</dbReference>
<evidence type="ECO:0000313" key="1">
    <source>
        <dbReference type="EMBL" id="VTQ98733.1"/>
    </source>
</evidence>
<reference evidence="1 2" key="1">
    <citation type="submission" date="2019-05" db="EMBL/GenBank/DDBJ databases">
        <authorList>
            <consortium name="Pathogen Informatics"/>
        </authorList>
    </citation>
    <scope>NUCLEOTIDE SEQUENCE [LARGE SCALE GENOMIC DNA]</scope>
    <source>
        <strain evidence="1 2">NCTC10696</strain>
    </source>
</reference>
<protein>
    <submittedName>
        <fullName evidence="1">Alpha/beta fold family hydrolase</fullName>
    </submittedName>
</protein>